<accession>A0A3B1CRU0</accession>
<evidence type="ECO:0000256" key="1">
    <source>
        <dbReference type="ARBA" id="ARBA00023125"/>
    </source>
</evidence>
<reference evidence="3" key="1">
    <citation type="submission" date="2018-06" db="EMBL/GenBank/DDBJ databases">
        <authorList>
            <person name="Zhirakovskaya E."/>
        </authorList>
    </citation>
    <scope>NUCLEOTIDE SEQUENCE</scope>
</reference>
<keyword evidence="1" id="KW-0238">DNA-binding</keyword>
<gene>
    <name evidence="3" type="ORF">MNBD_NITROSPINAE04-2369</name>
</gene>
<dbReference type="CDD" id="cd04765">
    <property type="entry name" value="HTH_MlrA-like_sg2"/>
    <property type="match status" value="1"/>
</dbReference>
<evidence type="ECO:0000259" key="2">
    <source>
        <dbReference type="PROSITE" id="PS50937"/>
    </source>
</evidence>
<name>A0A3B1CRU0_9ZZZZ</name>
<dbReference type="AlphaFoldDB" id="A0A3B1CRU0"/>
<sequence length="130" mass="14985">MDKEKTGETGEAGEAGEMIGLPGVKIPEKMFYKIRDVARIVDVKAHVLRYWESEFSTLSPKKNRSGQRTYTRKDIDIALEIKRLLHQERFSIAGAKQYLKKKKGARFDKDIIARTRKDLAELQEMLESDV</sequence>
<protein>
    <submittedName>
        <fullName evidence="3">Transcriptional regulator PA2737, MerR family</fullName>
    </submittedName>
</protein>
<dbReference type="Pfam" id="PF13411">
    <property type="entry name" value="MerR_1"/>
    <property type="match status" value="1"/>
</dbReference>
<dbReference type="PANTHER" id="PTHR30204">
    <property type="entry name" value="REDOX-CYCLING DRUG-SENSING TRANSCRIPTIONAL ACTIVATOR SOXR"/>
    <property type="match status" value="1"/>
</dbReference>
<dbReference type="InterPro" id="IPR047057">
    <property type="entry name" value="MerR_fam"/>
</dbReference>
<dbReference type="SMART" id="SM00422">
    <property type="entry name" value="HTH_MERR"/>
    <property type="match status" value="1"/>
</dbReference>
<dbReference type="Gene3D" id="1.10.1660.10">
    <property type="match status" value="1"/>
</dbReference>
<dbReference type="PROSITE" id="PS50937">
    <property type="entry name" value="HTH_MERR_2"/>
    <property type="match status" value="1"/>
</dbReference>
<feature type="domain" description="HTH merR-type" evidence="2">
    <location>
        <begin position="31"/>
        <end position="101"/>
    </location>
</feature>
<dbReference type="GO" id="GO:0003677">
    <property type="term" value="F:DNA binding"/>
    <property type="evidence" value="ECO:0007669"/>
    <property type="project" value="UniProtKB-KW"/>
</dbReference>
<dbReference type="SUPFAM" id="SSF46955">
    <property type="entry name" value="Putative DNA-binding domain"/>
    <property type="match status" value="1"/>
</dbReference>
<dbReference type="EMBL" id="UOGA01000208">
    <property type="protein sequence ID" value="VAX21725.1"/>
    <property type="molecule type" value="Genomic_DNA"/>
</dbReference>
<evidence type="ECO:0000313" key="3">
    <source>
        <dbReference type="EMBL" id="VAX21725.1"/>
    </source>
</evidence>
<dbReference type="InterPro" id="IPR000551">
    <property type="entry name" value="MerR-type_HTH_dom"/>
</dbReference>
<proteinExistence type="predicted"/>
<dbReference type="PANTHER" id="PTHR30204:SF15">
    <property type="entry name" value="BLL5018 PROTEIN"/>
    <property type="match status" value="1"/>
</dbReference>
<dbReference type="InterPro" id="IPR009061">
    <property type="entry name" value="DNA-bd_dom_put_sf"/>
</dbReference>
<dbReference type="GO" id="GO:0003700">
    <property type="term" value="F:DNA-binding transcription factor activity"/>
    <property type="evidence" value="ECO:0007669"/>
    <property type="project" value="InterPro"/>
</dbReference>
<organism evidence="3">
    <name type="scientific">hydrothermal vent metagenome</name>
    <dbReference type="NCBI Taxonomy" id="652676"/>
    <lineage>
        <taxon>unclassified sequences</taxon>
        <taxon>metagenomes</taxon>
        <taxon>ecological metagenomes</taxon>
    </lineage>
</organism>